<dbReference type="STRING" id="573370.DMR_31060"/>
<dbReference type="PROSITE" id="PS51387">
    <property type="entry name" value="FAD_PCMH"/>
    <property type="match status" value="1"/>
</dbReference>
<dbReference type="Pfam" id="PF02913">
    <property type="entry name" value="FAD-oxidase_C"/>
    <property type="match status" value="1"/>
</dbReference>
<accession>C4XIM9</accession>
<dbReference type="GO" id="GO:0071949">
    <property type="term" value="F:FAD binding"/>
    <property type="evidence" value="ECO:0007669"/>
    <property type="project" value="InterPro"/>
</dbReference>
<name>C4XIM9_SOLM1</name>
<evidence type="ECO:0000313" key="7">
    <source>
        <dbReference type="Proteomes" id="UP000009071"/>
    </source>
</evidence>
<evidence type="ECO:0000256" key="3">
    <source>
        <dbReference type="ARBA" id="ARBA00022827"/>
    </source>
</evidence>
<dbReference type="AlphaFoldDB" id="C4XIM9"/>
<dbReference type="Gene3D" id="3.30.70.2740">
    <property type="match status" value="1"/>
</dbReference>
<dbReference type="PANTHER" id="PTHR42934:SF2">
    <property type="entry name" value="GLYCOLATE OXIDASE SUBUNIT GLCD"/>
    <property type="match status" value="1"/>
</dbReference>
<dbReference type="InterPro" id="IPR016169">
    <property type="entry name" value="FAD-bd_PCMH_sub2"/>
</dbReference>
<keyword evidence="4" id="KW-0560">Oxidoreductase</keyword>
<dbReference type="SUPFAM" id="SSF56176">
    <property type="entry name" value="FAD-binding/transporter-associated domain-like"/>
    <property type="match status" value="1"/>
</dbReference>
<dbReference type="InterPro" id="IPR006094">
    <property type="entry name" value="Oxid_FAD_bind_N"/>
</dbReference>
<keyword evidence="2" id="KW-0285">Flavoprotein</keyword>
<dbReference type="FunFam" id="1.10.45.10:FF:000001">
    <property type="entry name" value="D-lactate dehydrogenase mitochondrial"/>
    <property type="match status" value="1"/>
</dbReference>
<dbReference type="Pfam" id="PF01565">
    <property type="entry name" value="FAD_binding_4"/>
    <property type="match status" value="1"/>
</dbReference>
<evidence type="ECO:0000256" key="4">
    <source>
        <dbReference type="ARBA" id="ARBA00023002"/>
    </source>
</evidence>
<gene>
    <name evidence="6" type="ordered locus">DMR_31060</name>
</gene>
<keyword evidence="7" id="KW-1185">Reference proteome</keyword>
<keyword evidence="3" id="KW-0274">FAD</keyword>
<sequence>MKNFFSRGGWGPQAPSRRRHLPLRFPLSSPKRTHTMDAALLGALGRELGPGFVYDAAARDAAAKDDAGLVIPPEAVFFPADAGDVSRLMVLAGQHGFAVTPRGAGTGLAGGCLAVAGGVVVDLSRMARIERLDTANLCAVVQAGVVTQTLRQAAKDAGLFYPPDPASLTTCTLGGNAATNAGGPACVKYGVTRDYVLGLTAVLPDGEVVRCGTATRKGVVGYDLTGLMVGSEGTLGIITELTVKLIPHPRQVRAAAALFPDARAAVAAVAAVMAAGVSPCALELMDRACLGIVAELLPFDLPGPEAALLLFEADGDPDQAARDIGRMEAVCRDGGALAVLPAENSAKREELWGIRRQISTRIHESAPFYLSEDVAVPIARIPDLIDALPALGQRHGLAVYAFGHAGDGNIHVNITGEAGSRDRALALARDLIAEVLALGGTMSGEHGIGIAKRPFIDMELSARSLSLQRGIKAAFDPAGIMNPGKVLP</sequence>
<dbReference type="InterPro" id="IPR016164">
    <property type="entry name" value="FAD-linked_Oxase-like_C"/>
</dbReference>
<evidence type="ECO:0000256" key="2">
    <source>
        <dbReference type="ARBA" id="ARBA00022630"/>
    </source>
</evidence>
<dbReference type="SUPFAM" id="SSF55103">
    <property type="entry name" value="FAD-linked oxidases, C-terminal domain"/>
    <property type="match status" value="1"/>
</dbReference>
<dbReference type="eggNOG" id="COG0277">
    <property type="taxonomic scope" value="Bacteria"/>
</dbReference>
<feature type="domain" description="FAD-binding PCMH-type" evidence="5">
    <location>
        <begin position="69"/>
        <end position="248"/>
    </location>
</feature>
<reference evidence="6 7" key="1">
    <citation type="journal article" date="2009" name="Genome Res.">
        <title>Whole genome sequence of Desulfovibrio magneticus strain RS-1 revealed common gene clusters in magnetotactic bacteria.</title>
        <authorList>
            <person name="Nakazawa H."/>
            <person name="Arakaki A."/>
            <person name="Narita-Yamada S."/>
            <person name="Yashiro I."/>
            <person name="Jinno K."/>
            <person name="Aoki N."/>
            <person name="Tsuruyama A."/>
            <person name="Okamura Y."/>
            <person name="Tanikawa S."/>
            <person name="Fujita N."/>
            <person name="Takeyama H."/>
            <person name="Matsunaga T."/>
        </authorList>
    </citation>
    <scope>NUCLEOTIDE SEQUENCE [LARGE SCALE GENOMIC DNA]</scope>
    <source>
        <strain evidence="7">ATCC 700980 / DSM 13731 / RS-1</strain>
    </source>
</reference>
<dbReference type="Gene3D" id="3.30.43.10">
    <property type="entry name" value="Uridine Diphospho-n-acetylenolpyruvylglucosamine Reductase, domain 2"/>
    <property type="match status" value="1"/>
</dbReference>
<dbReference type="InterPro" id="IPR051914">
    <property type="entry name" value="FAD-linked_OxidoTrans_Type4"/>
</dbReference>
<evidence type="ECO:0000256" key="1">
    <source>
        <dbReference type="ARBA" id="ARBA00001974"/>
    </source>
</evidence>
<dbReference type="InterPro" id="IPR004113">
    <property type="entry name" value="FAD-bd_oxidored_4_C"/>
</dbReference>
<protein>
    <submittedName>
        <fullName evidence="6">FAD linked oxidase</fullName>
    </submittedName>
</protein>
<evidence type="ECO:0000313" key="6">
    <source>
        <dbReference type="EMBL" id="BAH76597.1"/>
    </source>
</evidence>
<dbReference type="InterPro" id="IPR036318">
    <property type="entry name" value="FAD-bd_PCMH-like_sf"/>
</dbReference>
<dbReference type="Gene3D" id="3.30.465.10">
    <property type="match status" value="1"/>
</dbReference>
<comment type="cofactor">
    <cofactor evidence="1">
        <name>FAD</name>
        <dbReference type="ChEBI" id="CHEBI:57692"/>
    </cofactor>
</comment>
<dbReference type="HOGENOM" id="CLU_017779_9_2_7"/>
<dbReference type="PANTHER" id="PTHR42934">
    <property type="entry name" value="GLYCOLATE OXIDASE SUBUNIT GLCD"/>
    <property type="match status" value="1"/>
</dbReference>
<dbReference type="InterPro" id="IPR016171">
    <property type="entry name" value="Vanillyl_alc_oxidase_C-sub2"/>
</dbReference>
<dbReference type="EMBL" id="AP010904">
    <property type="protein sequence ID" value="BAH76597.1"/>
    <property type="molecule type" value="Genomic_DNA"/>
</dbReference>
<proteinExistence type="predicted"/>
<dbReference type="Proteomes" id="UP000009071">
    <property type="component" value="Chromosome"/>
</dbReference>
<evidence type="ECO:0000259" key="5">
    <source>
        <dbReference type="PROSITE" id="PS51387"/>
    </source>
</evidence>
<organism evidence="6 7">
    <name type="scientific">Solidesulfovibrio magneticus (strain ATCC 700980 / DSM 13731 / RS-1)</name>
    <name type="common">Desulfovibrio magneticus</name>
    <dbReference type="NCBI Taxonomy" id="573370"/>
    <lineage>
        <taxon>Bacteria</taxon>
        <taxon>Pseudomonadati</taxon>
        <taxon>Thermodesulfobacteriota</taxon>
        <taxon>Desulfovibrionia</taxon>
        <taxon>Desulfovibrionales</taxon>
        <taxon>Desulfovibrionaceae</taxon>
        <taxon>Solidesulfovibrio</taxon>
    </lineage>
</organism>
<dbReference type="InterPro" id="IPR016166">
    <property type="entry name" value="FAD-bd_PCMH"/>
</dbReference>
<dbReference type="GO" id="GO:0016491">
    <property type="term" value="F:oxidoreductase activity"/>
    <property type="evidence" value="ECO:0007669"/>
    <property type="project" value="UniProtKB-KW"/>
</dbReference>
<dbReference type="InterPro" id="IPR016167">
    <property type="entry name" value="FAD-bd_PCMH_sub1"/>
</dbReference>
<dbReference type="Gene3D" id="1.10.45.10">
    <property type="entry name" value="Vanillyl-alcohol Oxidase, Chain A, domain 4"/>
    <property type="match status" value="1"/>
</dbReference>
<dbReference type="Gene3D" id="3.30.70.2190">
    <property type="match status" value="1"/>
</dbReference>
<dbReference type="KEGG" id="dma:DMR_31060"/>